<organism evidence="1">
    <name type="scientific">Thermus tengchongensis</name>
    <dbReference type="NCBI Taxonomy" id="1214928"/>
    <lineage>
        <taxon>Bacteria</taxon>
        <taxon>Thermotogati</taxon>
        <taxon>Deinococcota</taxon>
        <taxon>Deinococci</taxon>
        <taxon>Thermales</taxon>
        <taxon>Thermaceae</taxon>
        <taxon>Thermus</taxon>
    </lineage>
</organism>
<dbReference type="EMBL" id="DTAB01000354">
    <property type="protein sequence ID" value="HGN85749.1"/>
    <property type="molecule type" value="Genomic_DNA"/>
</dbReference>
<name>A0A7V4AMQ7_9DEIN</name>
<proteinExistence type="predicted"/>
<gene>
    <name evidence="1" type="ORF">ENT80_06215</name>
</gene>
<reference evidence="1" key="1">
    <citation type="journal article" date="2020" name="mSystems">
        <title>Genome- and Community-Level Interaction Insights into Carbon Utilization and Element Cycling Functions of Hydrothermarchaeota in Hydrothermal Sediment.</title>
        <authorList>
            <person name="Zhou Z."/>
            <person name="Liu Y."/>
            <person name="Xu W."/>
            <person name="Pan J."/>
            <person name="Luo Z.H."/>
            <person name="Li M."/>
        </authorList>
    </citation>
    <scope>NUCLEOTIDE SEQUENCE [LARGE SCALE GENOMIC DNA]</scope>
    <source>
        <strain evidence="1">SpSt-611</strain>
    </source>
</reference>
<evidence type="ECO:0000313" key="1">
    <source>
        <dbReference type="EMBL" id="HGN85749.1"/>
    </source>
</evidence>
<sequence length="77" mass="8097">MQASERLKAYAQIAGSFAVAFRGGEPLGVSGRARERDYALLLEDAGLVFRATAHGGEGMVLVSPEAVRVAYRMGLGA</sequence>
<protein>
    <submittedName>
        <fullName evidence="1">Uncharacterized protein</fullName>
    </submittedName>
</protein>
<dbReference type="AlphaFoldDB" id="A0A7V4AMQ7"/>
<accession>A0A7V4AMQ7</accession>
<comment type="caution">
    <text evidence="1">The sequence shown here is derived from an EMBL/GenBank/DDBJ whole genome shotgun (WGS) entry which is preliminary data.</text>
</comment>